<accession>A0A118K4G1</accession>
<feature type="region of interest" description="Disordered" evidence="1">
    <location>
        <begin position="98"/>
        <end position="121"/>
    </location>
</feature>
<name>A0A118K4G1_CYNCS</name>
<protein>
    <submittedName>
        <fullName evidence="2">Uncharacterized protein</fullName>
    </submittedName>
</protein>
<dbReference type="AlphaFoldDB" id="A0A118K4G1"/>
<sequence>MFRQFTGKYKSHSGLNLPGSNRRLLIVPSKPRGLLSQLLEDIVDKRVHNPHSLARDSNVRMNLLQNLEDVDLSPPTSCSSSSSYRLLTHLSEVSSRLSASSRQELSRRRASSPPVSSLPLVPLKKNTKTLASTDLRQSLRACKLSYSLGTFRYRVFRQFTGKYKSHGGLNLPGSNRRLLVVPSKPRRLLSQLLEDIVDKRSPPTSCSSSSSYRLPTHPSGVSSRLSASSPQELSRRPASSPPVSSLPLVPLKKGVWFKVWREMDALYVGGRKQHVKYGYESWDGVPFIYDVKKTTYDFTITTAIMASDSKRLLQLTRVHKSELREKPTVLSGLETLLQPCFRLLASSHLLVMRLKRIDRDDILEIYVERVPSRHDMVVVHELDECLHARFLRRLLRRILSDHLLRVLGDSGNETVTIGTVTSSVIKLSYDHRFPSGETAVENHHRLVRLQKLHHFRRRSSLTHKCGKHLVTSLRIRGSLRWESSKPGGFGAGFSIPGRVNSSFTDHHSRQLFTEITYKKKSPSLPSSSNTASTIRLPLPTARMPDCTRETTGHVFLFKQYEDPRKNLTAGFQMIVIKKYVSEAELVRVFYVQMTNFLLHLCQILLRSKHPISGEYHVDQKPLLTKHPTHVLRLEIRSNTLNKFKPYPLPLDFSKKPPIQMQNFH</sequence>
<dbReference type="STRING" id="59895.A0A118K4G1"/>
<feature type="compositionally biased region" description="Low complexity" evidence="1">
    <location>
        <begin position="202"/>
        <end position="211"/>
    </location>
</feature>
<evidence type="ECO:0000313" key="2">
    <source>
        <dbReference type="EMBL" id="KVI07483.1"/>
    </source>
</evidence>
<gene>
    <name evidence="2" type="ORF">Ccrd_014179</name>
</gene>
<feature type="region of interest" description="Disordered" evidence="1">
    <location>
        <begin position="199"/>
        <end position="244"/>
    </location>
</feature>
<proteinExistence type="predicted"/>
<comment type="caution">
    <text evidence="2">The sequence shown here is derived from an EMBL/GenBank/DDBJ whole genome shotgun (WGS) entry which is preliminary data.</text>
</comment>
<reference evidence="2 3" key="1">
    <citation type="journal article" date="2016" name="Sci. Rep.">
        <title>The genome sequence of the outbreeding globe artichoke constructed de novo incorporating a phase-aware low-pass sequencing strategy of F1 progeny.</title>
        <authorList>
            <person name="Scaglione D."/>
            <person name="Reyes-Chin-Wo S."/>
            <person name="Acquadro A."/>
            <person name="Froenicke L."/>
            <person name="Portis E."/>
            <person name="Beitel C."/>
            <person name="Tirone M."/>
            <person name="Mauro R."/>
            <person name="Lo Monaco A."/>
            <person name="Mauromicale G."/>
            <person name="Faccioli P."/>
            <person name="Cattivelli L."/>
            <person name="Rieseberg L."/>
            <person name="Michelmore R."/>
            <person name="Lanteri S."/>
        </authorList>
    </citation>
    <scope>NUCLEOTIDE SEQUENCE [LARGE SCALE GENOMIC DNA]</scope>
    <source>
        <strain evidence="2">2C</strain>
    </source>
</reference>
<evidence type="ECO:0000313" key="3">
    <source>
        <dbReference type="Proteomes" id="UP000243975"/>
    </source>
</evidence>
<organism evidence="2 3">
    <name type="scientific">Cynara cardunculus var. scolymus</name>
    <name type="common">Globe artichoke</name>
    <name type="synonym">Cynara scolymus</name>
    <dbReference type="NCBI Taxonomy" id="59895"/>
    <lineage>
        <taxon>Eukaryota</taxon>
        <taxon>Viridiplantae</taxon>
        <taxon>Streptophyta</taxon>
        <taxon>Embryophyta</taxon>
        <taxon>Tracheophyta</taxon>
        <taxon>Spermatophyta</taxon>
        <taxon>Magnoliopsida</taxon>
        <taxon>eudicotyledons</taxon>
        <taxon>Gunneridae</taxon>
        <taxon>Pentapetalae</taxon>
        <taxon>asterids</taxon>
        <taxon>campanulids</taxon>
        <taxon>Asterales</taxon>
        <taxon>Asteraceae</taxon>
        <taxon>Carduoideae</taxon>
        <taxon>Cardueae</taxon>
        <taxon>Carduinae</taxon>
        <taxon>Cynara</taxon>
    </lineage>
</organism>
<dbReference type="EMBL" id="LEKV01001506">
    <property type="protein sequence ID" value="KVI07483.1"/>
    <property type="molecule type" value="Genomic_DNA"/>
</dbReference>
<evidence type="ECO:0000256" key="1">
    <source>
        <dbReference type="SAM" id="MobiDB-lite"/>
    </source>
</evidence>
<dbReference type="Gramene" id="KVI07483">
    <property type="protein sequence ID" value="KVI07483"/>
    <property type="gene ID" value="Ccrd_014179"/>
</dbReference>
<dbReference type="Proteomes" id="UP000243975">
    <property type="component" value="Unassembled WGS sequence"/>
</dbReference>
<keyword evidence="3" id="KW-1185">Reference proteome</keyword>
<feature type="compositionally biased region" description="Low complexity" evidence="1">
    <location>
        <begin position="111"/>
        <end position="121"/>
    </location>
</feature>
<feature type="compositionally biased region" description="Polar residues" evidence="1">
    <location>
        <begin position="219"/>
        <end position="232"/>
    </location>
</feature>